<accession>A0A5B8UQS9</accession>
<dbReference type="OrthoDB" id="677565at2"/>
<feature type="signal peptide" evidence="1">
    <location>
        <begin position="1"/>
        <end position="20"/>
    </location>
</feature>
<dbReference type="AlphaFoldDB" id="A0A5B8UQS9"/>
<evidence type="ECO:0000313" key="3">
    <source>
        <dbReference type="Proteomes" id="UP000321479"/>
    </source>
</evidence>
<dbReference type="RefSeq" id="WP_147030007.1">
    <property type="nucleotide sequence ID" value="NZ_CP042436.1"/>
</dbReference>
<feature type="chain" id="PRO_5022905613" description="PorT family protein" evidence="1">
    <location>
        <begin position="21"/>
        <end position="417"/>
    </location>
</feature>
<keyword evidence="1" id="KW-0732">Signal</keyword>
<proteinExistence type="predicted"/>
<reference evidence="2 3" key="1">
    <citation type="journal article" date="2017" name="Curr. Microbiol.">
        <title>Mucilaginibacter ginsenosidivorans sp. nov., Isolated from Soil of Ginseng Field.</title>
        <authorList>
            <person name="Kim M.M."/>
            <person name="Siddiqi M.Z."/>
            <person name="Im W.T."/>
        </authorList>
    </citation>
    <scope>NUCLEOTIDE SEQUENCE [LARGE SCALE GENOMIC DNA]</scope>
    <source>
        <strain evidence="2 3">Gsoil 3017</strain>
    </source>
</reference>
<name>A0A5B8UQS9_9SPHI</name>
<dbReference type="EMBL" id="CP042436">
    <property type="protein sequence ID" value="QEC61430.1"/>
    <property type="molecule type" value="Genomic_DNA"/>
</dbReference>
<sequence>MKYLFCLAVLSILFSLNAEAQHNYRPAYIVDLNSDTLKGFIDYKEWENNPKEISFKSNLNQPAPTPFTVTNSTAFGINGAEYYQRFIVSKSKGQINPNKLSIGIDTSKTTDTAFLKVVVAGKNVSLFSLTDDIKTRYYITSTEDREANELDYYMFYIAENNVKVQTLYTFRNQLKLIAGHYNKDSAKLTEDIKYANYRERDLREIVDLINGESSQNFTPPGVLGTRVFAGVAARFNKLNAGGGQSFFPDGTNESVTSPVVSAGADFFLNKYTKKFVFRAEIEYSGSHYTIPPTAVNGGGTTASFDFKQYTVSVVPQVIYNVYSTDQFKAFLDAGIALNFSSYNKYAYQVNFGNVSTTSTPNYPALLHYWNTFRLGTGVVIGEKIQINASYGLLAPISSSHSYDVKISYYQVGVNYLF</sequence>
<gene>
    <name evidence="2" type="ORF">FRZ54_02135</name>
</gene>
<protein>
    <recommendedName>
        <fullName evidence="4">PorT family protein</fullName>
    </recommendedName>
</protein>
<evidence type="ECO:0000256" key="1">
    <source>
        <dbReference type="SAM" id="SignalP"/>
    </source>
</evidence>
<dbReference type="KEGG" id="mgin:FRZ54_02135"/>
<evidence type="ECO:0000313" key="2">
    <source>
        <dbReference type="EMBL" id="QEC61430.1"/>
    </source>
</evidence>
<evidence type="ECO:0008006" key="4">
    <source>
        <dbReference type="Google" id="ProtNLM"/>
    </source>
</evidence>
<organism evidence="2 3">
    <name type="scientific">Mucilaginibacter ginsenosidivorans</name>
    <dbReference type="NCBI Taxonomy" id="398053"/>
    <lineage>
        <taxon>Bacteria</taxon>
        <taxon>Pseudomonadati</taxon>
        <taxon>Bacteroidota</taxon>
        <taxon>Sphingobacteriia</taxon>
        <taxon>Sphingobacteriales</taxon>
        <taxon>Sphingobacteriaceae</taxon>
        <taxon>Mucilaginibacter</taxon>
    </lineage>
</organism>
<keyword evidence="3" id="KW-1185">Reference proteome</keyword>
<dbReference type="Proteomes" id="UP000321479">
    <property type="component" value="Chromosome"/>
</dbReference>